<feature type="domain" description="HAT C-terminal dimerisation" evidence="1">
    <location>
        <begin position="11"/>
        <end position="48"/>
    </location>
</feature>
<proteinExistence type="predicted"/>
<gene>
    <name evidence="2" type="ORF">VP01_13449g1</name>
</gene>
<dbReference type="EMBL" id="LAVV01003831">
    <property type="protein sequence ID" value="KNZ61885.1"/>
    <property type="molecule type" value="Genomic_DNA"/>
</dbReference>
<accession>A0A0L6VP11</accession>
<dbReference type="Proteomes" id="UP000037035">
    <property type="component" value="Unassembled WGS sequence"/>
</dbReference>
<dbReference type="SUPFAM" id="SSF53098">
    <property type="entry name" value="Ribonuclease H-like"/>
    <property type="match status" value="1"/>
</dbReference>
<protein>
    <recommendedName>
        <fullName evidence="1">HAT C-terminal dimerisation domain-containing protein</fullName>
    </recommendedName>
</protein>
<evidence type="ECO:0000313" key="2">
    <source>
        <dbReference type="EMBL" id="KNZ61885.1"/>
    </source>
</evidence>
<name>A0A0L6VP11_9BASI</name>
<feature type="non-terminal residue" evidence="2">
    <location>
        <position position="1"/>
    </location>
</feature>
<evidence type="ECO:0000313" key="3">
    <source>
        <dbReference type="Proteomes" id="UP000037035"/>
    </source>
</evidence>
<sequence>SDVFNLYFFLFQDHSSTYPVLASLAKDFLESSASSCAVERTFSSAANVSPGDHFWHLHGKCHCRGFP</sequence>
<dbReference type="InterPro" id="IPR012337">
    <property type="entry name" value="RNaseH-like_sf"/>
</dbReference>
<reference evidence="2 3" key="1">
    <citation type="submission" date="2015-08" db="EMBL/GenBank/DDBJ databases">
        <title>Next Generation Sequencing and Analysis of the Genome of Puccinia sorghi L Schw, the Causal Agent of Maize Common Rust.</title>
        <authorList>
            <person name="Rochi L."/>
            <person name="Burguener G."/>
            <person name="Darino M."/>
            <person name="Turjanski A."/>
            <person name="Kreff E."/>
            <person name="Dieguez M.J."/>
            <person name="Sacco F."/>
        </authorList>
    </citation>
    <scope>NUCLEOTIDE SEQUENCE [LARGE SCALE GENOMIC DNA]</scope>
    <source>
        <strain evidence="2 3">RO10H11247</strain>
    </source>
</reference>
<evidence type="ECO:0000259" key="1">
    <source>
        <dbReference type="Pfam" id="PF05699"/>
    </source>
</evidence>
<dbReference type="Pfam" id="PF05699">
    <property type="entry name" value="Dimer_Tnp_hAT"/>
    <property type="match status" value="1"/>
</dbReference>
<organism evidence="2 3">
    <name type="scientific">Puccinia sorghi</name>
    <dbReference type="NCBI Taxonomy" id="27349"/>
    <lineage>
        <taxon>Eukaryota</taxon>
        <taxon>Fungi</taxon>
        <taxon>Dikarya</taxon>
        <taxon>Basidiomycota</taxon>
        <taxon>Pucciniomycotina</taxon>
        <taxon>Pucciniomycetes</taxon>
        <taxon>Pucciniales</taxon>
        <taxon>Pucciniaceae</taxon>
        <taxon>Puccinia</taxon>
    </lineage>
</organism>
<dbReference type="InterPro" id="IPR008906">
    <property type="entry name" value="HATC_C_dom"/>
</dbReference>
<comment type="caution">
    <text evidence="2">The sequence shown here is derived from an EMBL/GenBank/DDBJ whole genome shotgun (WGS) entry which is preliminary data.</text>
</comment>
<dbReference type="OrthoDB" id="3264316at2759"/>
<dbReference type="GO" id="GO:0046983">
    <property type="term" value="F:protein dimerization activity"/>
    <property type="evidence" value="ECO:0007669"/>
    <property type="project" value="InterPro"/>
</dbReference>
<dbReference type="VEuPathDB" id="FungiDB:VP01_13449g1"/>
<dbReference type="AlphaFoldDB" id="A0A0L6VP11"/>
<keyword evidence="3" id="KW-1185">Reference proteome</keyword>